<gene>
    <name evidence="1" type="ORF">ACFPRA_13455</name>
</gene>
<proteinExistence type="predicted"/>
<dbReference type="Proteomes" id="UP001596109">
    <property type="component" value="Unassembled WGS sequence"/>
</dbReference>
<keyword evidence="2" id="KW-1185">Reference proteome</keyword>
<evidence type="ECO:0000313" key="1">
    <source>
        <dbReference type="EMBL" id="MFC5589906.1"/>
    </source>
</evidence>
<organism evidence="1 2">
    <name type="scientific">Sporosarcina soli</name>
    <dbReference type="NCBI Taxonomy" id="334736"/>
    <lineage>
        <taxon>Bacteria</taxon>
        <taxon>Bacillati</taxon>
        <taxon>Bacillota</taxon>
        <taxon>Bacilli</taxon>
        <taxon>Bacillales</taxon>
        <taxon>Caryophanaceae</taxon>
        <taxon>Sporosarcina</taxon>
    </lineage>
</organism>
<evidence type="ECO:0000313" key="2">
    <source>
        <dbReference type="Proteomes" id="UP001596109"/>
    </source>
</evidence>
<dbReference type="Pfam" id="PF14070">
    <property type="entry name" value="YjfB_motility"/>
    <property type="match status" value="1"/>
</dbReference>
<sequence length="60" mass="6269">MDINSIMASQLRSLQSTVQLSVLNNALSMSSTAATDMLKSLPDQPVAAHPNKGASIDVKA</sequence>
<protein>
    <submittedName>
        <fullName evidence="1">Motility protein</fullName>
    </submittedName>
</protein>
<dbReference type="InterPro" id="IPR025906">
    <property type="entry name" value="YjfB_motility"/>
</dbReference>
<dbReference type="RefSeq" id="WP_381435502.1">
    <property type="nucleotide sequence ID" value="NZ_JBHSNO010000006.1"/>
</dbReference>
<comment type="caution">
    <text evidence="1">The sequence shown here is derived from an EMBL/GenBank/DDBJ whole genome shotgun (WGS) entry which is preliminary data.</text>
</comment>
<accession>A0ABW0TK98</accession>
<name>A0ABW0TK98_9BACL</name>
<reference evidence="2" key="1">
    <citation type="journal article" date="2019" name="Int. J. Syst. Evol. Microbiol.">
        <title>The Global Catalogue of Microorganisms (GCM) 10K type strain sequencing project: providing services to taxonomists for standard genome sequencing and annotation.</title>
        <authorList>
            <consortium name="The Broad Institute Genomics Platform"/>
            <consortium name="The Broad Institute Genome Sequencing Center for Infectious Disease"/>
            <person name="Wu L."/>
            <person name="Ma J."/>
        </authorList>
    </citation>
    <scope>NUCLEOTIDE SEQUENCE [LARGE SCALE GENOMIC DNA]</scope>
    <source>
        <strain evidence="2">CGMCC 4.1434</strain>
    </source>
</reference>
<dbReference type="EMBL" id="JBHSNO010000006">
    <property type="protein sequence ID" value="MFC5589906.1"/>
    <property type="molecule type" value="Genomic_DNA"/>
</dbReference>